<comment type="caution">
    <text evidence="12">The sequence shown here is derived from an EMBL/GenBank/DDBJ whole genome shotgun (WGS) entry which is preliminary data.</text>
</comment>
<dbReference type="InterPro" id="IPR018392">
    <property type="entry name" value="LysM"/>
</dbReference>
<dbReference type="FunFam" id="3.30.200.20:FF:000526">
    <property type="entry name" value="Kinase family protein"/>
    <property type="match status" value="1"/>
</dbReference>
<evidence type="ECO:0000259" key="10">
    <source>
        <dbReference type="PROSITE" id="PS50011"/>
    </source>
</evidence>
<protein>
    <submittedName>
        <fullName evidence="12">Uncharacterized protein</fullName>
    </submittedName>
</protein>
<dbReference type="SUPFAM" id="SSF56112">
    <property type="entry name" value="Protein kinase-like (PK-like)"/>
    <property type="match status" value="1"/>
</dbReference>
<evidence type="ECO:0000313" key="13">
    <source>
        <dbReference type="Proteomes" id="UP001415857"/>
    </source>
</evidence>
<dbReference type="InterPro" id="IPR000719">
    <property type="entry name" value="Prot_kinase_dom"/>
</dbReference>
<keyword evidence="7" id="KW-1015">Disulfide bond</keyword>
<feature type="domain" description="Protein kinase" evidence="10">
    <location>
        <begin position="202"/>
        <end position="434"/>
    </location>
</feature>
<keyword evidence="2" id="KW-1003">Cell membrane</keyword>
<dbReference type="GO" id="GO:0005524">
    <property type="term" value="F:ATP binding"/>
    <property type="evidence" value="ECO:0007669"/>
    <property type="project" value="UniProtKB-UniRule"/>
</dbReference>
<dbReference type="SMART" id="SM00257">
    <property type="entry name" value="LysM"/>
    <property type="match status" value="1"/>
</dbReference>
<dbReference type="AlphaFoldDB" id="A0AAP0X0L9"/>
<dbReference type="GO" id="GO:0045087">
    <property type="term" value="P:innate immune response"/>
    <property type="evidence" value="ECO:0007669"/>
    <property type="project" value="InterPro"/>
</dbReference>
<keyword evidence="8" id="KW-0067">ATP-binding</keyword>
<evidence type="ECO:0000256" key="6">
    <source>
        <dbReference type="ARBA" id="ARBA00023136"/>
    </source>
</evidence>
<evidence type="ECO:0000256" key="2">
    <source>
        <dbReference type="ARBA" id="ARBA00022475"/>
    </source>
</evidence>
<dbReference type="PANTHER" id="PTHR46204:SF10">
    <property type="entry name" value="LYSM DOMAIN RECEPTOR-LIKE KINASE 3"/>
    <property type="match status" value="1"/>
</dbReference>
<dbReference type="SUPFAM" id="SSF54106">
    <property type="entry name" value="LysM domain"/>
    <property type="match status" value="1"/>
</dbReference>
<dbReference type="PROSITE" id="PS51782">
    <property type="entry name" value="LYSM"/>
    <property type="match status" value="1"/>
</dbReference>
<evidence type="ECO:0000313" key="12">
    <source>
        <dbReference type="EMBL" id="KAK9281288.1"/>
    </source>
</evidence>
<evidence type="ECO:0000259" key="11">
    <source>
        <dbReference type="PROSITE" id="PS51782"/>
    </source>
</evidence>
<keyword evidence="5 9" id="KW-1133">Transmembrane helix</keyword>
<dbReference type="GO" id="GO:0019199">
    <property type="term" value="F:transmembrane receptor protein kinase activity"/>
    <property type="evidence" value="ECO:0007669"/>
    <property type="project" value="InterPro"/>
</dbReference>
<keyword evidence="4" id="KW-0732">Signal</keyword>
<evidence type="ECO:0000256" key="4">
    <source>
        <dbReference type="ARBA" id="ARBA00022729"/>
    </source>
</evidence>
<dbReference type="Gene3D" id="1.10.510.10">
    <property type="entry name" value="Transferase(Phosphotransferase) domain 1"/>
    <property type="match status" value="1"/>
</dbReference>
<gene>
    <name evidence="12" type="ORF">L1049_004185</name>
</gene>
<dbReference type="PROSITE" id="PS50011">
    <property type="entry name" value="PROTEIN_KINASE_DOM"/>
    <property type="match status" value="1"/>
</dbReference>
<dbReference type="EMBL" id="JBBPBK010000007">
    <property type="protein sequence ID" value="KAK9281288.1"/>
    <property type="molecule type" value="Genomic_DNA"/>
</dbReference>
<proteinExistence type="predicted"/>
<dbReference type="Pfam" id="PF01476">
    <property type="entry name" value="LysM"/>
    <property type="match status" value="1"/>
</dbReference>
<dbReference type="PANTHER" id="PTHR46204">
    <property type="entry name" value="CHITIN ELICITOR RECEPTOR KINASE 1-RELATED"/>
    <property type="match status" value="1"/>
</dbReference>
<evidence type="ECO:0000256" key="7">
    <source>
        <dbReference type="ARBA" id="ARBA00023157"/>
    </source>
</evidence>
<evidence type="ECO:0000256" key="9">
    <source>
        <dbReference type="SAM" id="Phobius"/>
    </source>
</evidence>
<dbReference type="Proteomes" id="UP001415857">
    <property type="component" value="Unassembled WGS sequence"/>
</dbReference>
<dbReference type="PROSITE" id="PS00107">
    <property type="entry name" value="PROTEIN_KINASE_ATP"/>
    <property type="match status" value="1"/>
</dbReference>
<name>A0AAP0X0L9_LIQFO</name>
<keyword evidence="13" id="KW-1185">Reference proteome</keyword>
<feature type="transmembrane region" description="Helical" evidence="9">
    <location>
        <begin position="87"/>
        <end position="111"/>
    </location>
</feature>
<dbReference type="GO" id="GO:0005886">
    <property type="term" value="C:plasma membrane"/>
    <property type="evidence" value="ECO:0007669"/>
    <property type="project" value="UniProtKB-SubCell"/>
</dbReference>
<evidence type="ECO:0000256" key="8">
    <source>
        <dbReference type="PROSITE-ProRule" id="PRU10141"/>
    </source>
</evidence>
<keyword evidence="8" id="KW-0547">Nucleotide-binding</keyword>
<dbReference type="InterPro" id="IPR036779">
    <property type="entry name" value="LysM_dom_sf"/>
</dbReference>
<dbReference type="Pfam" id="PF07714">
    <property type="entry name" value="PK_Tyr_Ser-Thr"/>
    <property type="match status" value="2"/>
</dbReference>
<dbReference type="Gene3D" id="3.10.350.10">
    <property type="entry name" value="LysM domain"/>
    <property type="match status" value="1"/>
</dbReference>
<dbReference type="InterPro" id="IPR001245">
    <property type="entry name" value="Ser-Thr/Tyr_kinase_cat_dom"/>
</dbReference>
<evidence type="ECO:0000256" key="3">
    <source>
        <dbReference type="ARBA" id="ARBA00022692"/>
    </source>
</evidence>
<dbReference type="InterPro" id="IPR011009">
    <property type="entry name" value="Kinase-like_dom_sf"/>
</dbReference>
<keyword evidence="3 9" id="KW-0812">Transmembrane</keyword>
<feature type="domain" description="LysM" evidence="11">
    <location>
        <begin position="1"/>
        <end position="45"/>
    </location>
</feature>
<comment type="subcellular location">
    <subcellularLocation>
        <location evidence="1">Cell membrane</location>
        <topology evidence="1">Single-pass membrane protein</topology>
    </subcellularLocation>
</comment>
<evidence type="ECO:0000256" key="1">
    <source>
        <dbReference type="ARBA" id="ARBA00004162"/>
    </source>
</evidence>
<dbReference type="InterPro" id="IPR044812">
    <property type="entry name" value="CERK1/LYK3-like"/>
</dbReference>
<dbReference type="InterPro" id="IPR017441">
    <property type="entry name" value="Protein_kinase_ATP_BS"/>
</dbReference>
<keyword evidence="6 9" id="KW-0472">Membrane</keyword>
<accession>A0AAP0X0L9</accession>
<organism evidence="12 13">
    <name type="scientific">Liquidambar formosana</name>
    <name type="common">Formosan gum</name>
    <dbReference type="NCBI Taxonomy" id="63359"/>
    <lineage>
        <taxon>Eukaryota</taxon>
        <taxon>Viridiplantae</taxon>
        <taxon>Streptophyta</taxon>
        <taxon>Embryophyta</taxon>
        <taxon>Tracheophyta</taxon>
        <taxon>Spermatophyta</taxon>
        <taxon>Magnoliopsida</taxon>
        <taxon>eudicotyledons</taxon>
        <taxon>Gunneridae</taxon>
        <taxon>Pentapetalae</taxon>
        <taxon>Saxifragales</taxon>
        <taxon>Altingiaceae</taxon>
        <taxon>Liquidambar</taxon>
    </lineage>
</organism>
<feature type="binding site" evidence="8">
    <location>
        <position position="229"/>
    </location>
    <ligand>
        <name>ATP</name>
        <dbReference type="ChEBI" id="CHEBI:30616"/>
    </ligand>
</feature>
<reference evidence="12 13" key="1">
    <citation type="journal article" date="2024" name="Plant J.">
        <title>Genome sequences and population genomics reveal climatic adaptation and genomic divergence between two closely related sweetgum species.</title>
        <authorList>
            <person name="Xu W.Q."/>
            <person name="Ren C.Q."/>
            <person name="Zhang X.Y."/>
            <person name="Comes H.P."/>
            <person name="Liu X.H."/>
            <person name="Li Y.G."/>
            <person name="Kettle C.J."/>
            <person name="Jalonen R."/>
            <person name="Gaisberger H."/>
            <person name="Ma Y.Z."/>
            <person name="Qiu Y.X."/>
        </authorList>
    </citation>
    <scope>NUCLEOTIDE SEQUENCE [LARGE SCALE GENOMIC DNA]</scope>
    <source>
        <strain evidence="12">Hangzhou</strain>
    </source>
</reference>
<dbReference type="Gene3D" id="3.30.200.20">
    <property type="entry name" value="Phosphorylase Kinase, domain 1"/>
    <property type="match status" value="1"/>
</dbReference>
<evidence type="ECO:0000256" key="5">
    <source>
        <dbReference type="ARBA" id="ARBA00022989"/>
    </source>
</evidence>
<sequence>MSYVMREGDSVQSLASRFGVSMDSIESVNGIENPDNVTVGELYYVPLNSVPGEPYPLENDIPPAPVPAPSISNFSANQVDHKAHVPYGWILGGLAVGLALIVVTIFVCVYMRPSSCFAEAQGSRTKDPDDKISHKFPILRTTSFCCASGRYICCKTGDWEQTNGESSDRQINIPKALGNDVFDLEKPVVFTYEEILSSTDGFSDSNLLGHGTYGSVYYGLLRDQEVAIKRMTATKTKEFMAEMKVLCRVHHANLVELIGYAASDDELFLIYEYAQKGSLRSHIHDPQNKALWVLRYLSDGRATSKSDVYAFGVVLFELISGREATTRTEGMLMKNSERRSLASIMLAALKNSPDSMSMSSMKDYIDPNLMDLYPHDCLFKMAILAKHCVDDDPILRPDMKQVVISLSQILLSSVEWEATLAGSSQVFSGLVQGR</sequence>